<evidence type="ECO:0000256" key="4">
    <source>
        <dbReference type="ARBA" id="ARBA00023163"/>
    </source>
</evidence>
<dbReference type="InterPro" id="IPR010982">
    <property type="entry name" value="Lambda_DNA-bd_dom_sf"/>
</dbReference>
<dbReference type="CDD" id="cd06267">
    <property type="entry name" value="PBP1_LacI_sugar_binding-like"/>
    <property type="match status" value="1"/>
</dbReference>
<organism evidence="6 7">
    <name type="scientific">Brooklawnia cerclae</name>
    <dbReference type="NCBI Taxonomy" id="349934"/>
    <lineage>
        <taxon>Bacteria</taxon>
        <taxon>Bacillati</taxon>
        <taxon>Actinomycetota</taxon>
        <taxon>Actinomycetes</taxon>
        <taxon>Propionibacteriales</taxon>
        <taxon>Propionibacteriaceae</taxon>
        <taxon>Brooklawnia</taxon>
    </lineage>
</organism>
<dbReference type="PROSITE" id="PS00356">
    <property type="entry name" value="HTH_LACI_1"/>
    <property type="match status" value="1"/>
</dbReference>
<dbReference type="CDD" id="cd01392">
    <property type="entry name" value="HTH_LacI"/>
    <property type="match status" value="1"/>
</dbReference>
<dbReference type="SMART" id="SM00354">
    <property type="entry name" value="HTH_LACI"/>
    <property type="match status" value="1"/>
</dbReference>
<dbReference type="RefSeq" id="WP_167169687.1">
    <property type="nucleotide sequence ID" value="NZ_BAAAOO010000006.1"/>
</dbReference>
<dbReference type="Pfam" id="PF13377">
    <property type="entry name" value="Peripla_BP_3"/>
    <property type="match status" value="1"/>
</dbReference>
<dbReference type="Gene3D" id="3.40.50.2300">
    <property type="match status" value="2"/>
</dbReference>
<keyword evidence="3" id="KW-0238">DNA-binding</keyword>
<comment type="caution">
    <text evidence="6">The sequence shown here is derived from an EMBL/GenBank/DDBJ whole genome shotgun (WGS) entry which is preliminary data.</text>
</comment>
<evidence type="ECO:0000256" key="3">
    <source>
        <dbReference type="ARBA" id="ARBA00023125"/>
    </source>
</evidence>
<gene>
    <name evidence="6" type="ORF">FB473_002746</name>
</gene>
<dbReference type="InterPro" id="IPR000843">
    <property type="entry name" value="HTH_LacI"/>
</dbReference>
<keyword evidence="2" id="KW-0805">Transcription regulation</keyword>
<evidence type="ECO:0000313" key="7">
    <source>
        <dbReference type="Proteomes" id="UP000749311"/>
    </source>
</evidence>
<dbReference type="SUPFAM" id="SSF47413">
    <property type="entry name" value="lambda repressor-like DNA-binding domains"/>
    <property type="match status" value="1"/>
</dbReference>
<evidence type="ECO:0000313" key="6">
    <source>
        <dbReference type="EMBL" id="NIH58054.1"/>
    </source>
</evidence>
<dbReference type="PANTHER" id="PTHR30146">
    <property type="entry name" value="LACI-RELATED TRANSCRIPTIONAL REPRESSOR"/>
    <property type="match status" value="1"/>
</dbReference>
<keyword evidence="1" id="KW-0678">Repressor</keyword>
<dbReference type="InterPro" id="IPR028082">
    <property type="entry name" value="Peripla_BP_I"/>
</dbReference>
<keyword evidence="4" id="KW-0804">Transcription</keyword>
<keyword evidence="7" id="KW-1185">Reference proteome</keyword>
<protein>
    <submittedName>
        <fullName evidence="6">LacI family transcriptional regulator</fullName>
    </submittedName>
</protein>
<proteinExistence type="predicted"/>
<sequence>MPHSRRHSITVVDIAREAGVSKSTAARVLASRGSASQEARRRVLTAAEKLGYRPNALAKAMASGASMTIAAVIPDIASPYFSAVMRGLIDAARANGFEVLLTNTDNDAAVEERSIEVLAEKRVDGFVIAPVFQEHPRAIERLVAEGSPVVLLDRRTPALGHVPLVSLDHVGASRLAAGHLLDLGHRRVALITEAPARVQTADLIASGADDTALRPSQQRQIGFARAFEERGLVVDDSLVIHAEYSATSASKVFGRALDEGLDFTAVYCTDAVLTYGAFQAVAERGIRLPERFSFVGFDDQNWTTVVSPPITVVDQPTHALGVAATELLLGLIRDHDAVVTDLQLPARLVPRGSTGPRGQ</sequence>
<dbReference type="Pfam" id="PF00356">
    <property type="entry name" value="LacI"/>
    <property type="match status" value="1"/>
</dbReference>
<evidence type="ECO:0000256" key="1">
    <source>
        <dbReference type="ARBA" id="ARBA00022491"/>
    </source>
</evidence>
<dbReference type="EMBL" id="JAAMOZ010000002">
    <property type="protein sequence ID" value="NIH58054.1"/>
    <property type="molecule type" value="Genomic_DNA"/>
</dbReference>
<dbReference type="PROSITE" id="PS50932">
    <property type="entry name" value="HTH_LACI_2"/>
    <property type="match status" value="1"/>
</dbReference>
<evidence type="ECO:0000259" key="5">
    <source>
        <dbReference type="PROSITE" id="PS50932"/>
    </source>
</evidence>
<dbReference type="PANTHER" id="PTHR30146:SF148">
    <property type="entry name" value="HTH-TYPE TRANSCRIPTIONAL REPRESSOR PURR-RELATED"/>
    <property type="match status" value="1"/>
</dbReference>
<name>A0ABX0SI26_9ACTN</name>
<dbReference type="SUPFAM" id="SSF53822">
    <property type="entry name" value="Periplasmic binding protein-like I"/>
    <property type="match status" value="1"/>
</dbReference>
<accession>A0ABX0SI26</accession>
<reference evidence="6 7" key="1">
    <citation type="submission" date="2020-02" db="EMBL/GenBank/DDBJ databases">
        <title>Sequencing the genomes of 1000 actinobacteria strains.</title>
        <authorList>
            <person name="Klenk H.-P."/>
        </authorList>
    </citation>
    <scope>NUCLEOTIDE SEQUENCE [LARGE SCALE GENOMIC DNA]</scope>
    <source>
        <strain evidence="6 7">DSM 19609</strain>
    </source>
</reference>
<feature type="domain" description="HTH lacI-type" evidence="5">
    <location>
        <begin position="9"/>
        <end position="63"/>
    </location>
</feature>
<dbReference type="Proteomes" id="UP000749311">
    <property type="component" value="Unassembled WGS sequence"/>
</dbReference>
<dbReference type="InterPro" id="IPR046335">
    <property type="entry name" value="LacI/GalR-like_sensor"/>
</dbReference>
<evidence type="ECO:0000256" key="2">
    <source>
        <dbReference type="ARBA" id="ARBA00023015"/>
    </source>
</evidence>
<dbReference type="Gene3D" id="1.10.260.40">
    <property type="entry name" value="lambda repressor-like DNA-binding domains"/>
    <property type="match status" value="1"/>
</dbReference>